<dbReference type="InterPro" id="IPR013767">
    <property type="entry name" value="PAS_fold"/>
</dbReference>
<proteinExistence type="predicted"/>
<dbReference type="Proteomes" id="UP001174909">
    <property type="component" value="Unassembled WGS sequence"/>
</dbReference>
<dbReference type="PANTHER" id="PTHR23043:SF40">
    <property type="match status" value="1"/>
</dbReference>
<evidence type="ECO:0000256" key="5">
    <source>
        <dbReference type="ARBA" id="ARBA00023242"/>
    </source>
</evidence>
<dbReference type="Gene3D" id="3.30.450.20">
    <property type="entry name" value="PAS domain"/>
    <property type="match status" value="2"/>
</dbReference>
<evidence type="ECO:0000256" key="1">
    <source>
        <dbReference type="ARBA" id="ARBA00004123"/>
    </source>
</evidence>
<reference evidence="8" key="1">
    <citation type="submission" date="2023-03" db="EMBL/GenBank/DDBJ databases">
        <authorList>
            <person name="Steffen K."/>
            <person name="Cardenas P."/>
        </authorList>
    </citation>
    <scope>NUCLEOTIDE SEQUENCE</scope>
</reference>
<dbReference type="CDD" id="cd00130">
    <property type="entry name" value="PAS"/>
    <property type="match status" value="2"/>
</dbReference>
<protein>
    <submittedName>
        <fullName evidence="8">Single-minded homolog 2</fullName>
    </submittedName>
</protein>
<dbReference type="InterPro" id="IPR000014">
    <property type="entry name" value="PAS"/>
</dbReference>
<feature type="region of interest" description="Disordered" evidence="6">
    <location>
        <begin position="549"/>
        <end position="592"/>
    </location>
</feature>
<comment type="caution">
    <text evidence="8">The sequence shown here is derived from an EMBL/GenBank/DDBJ whole genome shotgun (WGS) entry which is preliminary data.</text>
</comment>
<feature type="region of interest" description="Disordered" evidence="6">
    <location>
        <begin position="270"/>
        <end position="399"/>
    </location>
</feature>
<comment type="subcellular location">
    <subcellularLocation>
        <location evidence="1">Nucleus</location>
    </subcellularLocation>
</comment>
<dbReference type="InterPro" id="IPR035965">
    <property type="entry name" value="PAS-like_dom_sf"/>
</dbReference>
<feature type="compositionally biased region" description="Polar residues" evidence="6">
    <location>
        <begin position="359"/>
        <end position="385"/>
    </location>
</feature>
<evidence type="ECO:0000259" key="7">
    <source>
        <dbReference type="PROSITE" id="PS50112"/>
    </source>
</evidence>
<dbReference type="Pfam" id="PF14598">
    <property type="entry name" value="PAS_11"/>
    <property type="match status" value="1"/>
</dbReference>
<dbReference type="AlphaFoldDB" id="A0AA35SIB8"/>
<dbReference type="PROSITE" id="PS50112">
    <property type="entry name" value="PAS"/>
    <property type="match status" value="2"/>
</dbReference>
<evidence type="ECO:0000256" key="3">
    <source>
        <dbReference type="ARBA" id="ARBA00023015"/>
    </source>
</evidence>
<dbReference type="SUPFAM" id="SSF55785">
    <property type="entry name" value="PYP-like sensor domain (PAS domain)"/>
    <property type="match status" value="2"/>
</dbReference>
<keyword evidence="4" id="KW-0804">Transcription</keyword>
<evidence type="ECO:0000256" key="4">
    <source>
        <dbReference type="ARBA" id="ARBA00023163"/>
    </source>
</evidence>
<sequence>MLVISSDGRILYTSESISTYLGLRQVDVIGISISEIVHPQDISELATVFKTQGKDSQHVFDRSDPLKRNFVIRMRCAFTPSVRSIARCSNFKPIYCSASLKFGKTEQTRGKFQGIVALCKLASASKIREMCVGAFFKTKHSLDLGYTGIDTRIRWILGYDPTEMMGHKAYQYFHPQDLTATSSCHMNLLTQGHSHSPCYRFMSRWGDWLWVRSKSYVTYNPITHMPDGLLIYTWIVRIDEDDDRMKAIQDGKSAVEKEYTTLGSSISTEGGSLDITKLADPNSISGTTTPAEPAPATSPRKASRPAMIEKRESGYLSSSSYPSPHSSAMMSPPQSVATPPDSAIYTPQQFTGGSMCGSPDSQSNSCQTSLNTSQTGYFGSMQSVPGQMPSPPYDLSPPQLQQQFVDPYVPGSTFQQFDGYPQDPMVPISGGYTPQYEQQQPQTAVDYGGGQYMPQQCPLPGAQGGMQFPTQQSCSVNNSTFSMQATVFTSSPDSSTICYQPLNLTELQFPAEVQAYQGYPAMPATGMGGNVVDRAYVNTARERYSRVACPTQGGVHVGSKRPRDTVPPSQPRGISDWSPQWLQGAAPPAHVY</sequence>
<feature type="domain" description="PAS" evidence="7">
    <location>
        <begin position="156"/>
        <end position="192"/>
    </location>
</feature>
<feature type="domain" description="PAS" evidence="7">
    <location>
        <begin position="1"/>
        <end position="56"/>
    </location>
</feature>
<feature type="compositionally biased region" description="Low complexity" evidence="6">
    <location>
        <begin position="317"/>
        <end position="335"/>
    </location>
</feature>
<keyword evidence="2" id="KW-0677">Repeat</keyword>
<accession>A0AA35SIB8</accession>
<dbReference type="GO" id="GO:0000981">
    <property type="term" value="F:DNA-binding transcription factor activity, RNA polymerase II-specific"/>
    <property type="evidence" value="ECO:0007669"/>
    <property type="project" value="TreeGrafter"/>
</dbReference>
<evidence type="ECO:0000313" key="8">
    <source>
        <dbReference type="EMBL" id="CAI8029688.1"/>
    </source>
</evidence>
<dbReference type="SMART" id="SM00091">
    <property type="entry name" value="PAS"/>
    <property type="match status" value="2"/>
</dbReference>
<dbReference type="GO" id="GO:0005634">
    <property type="term" value="C:nucleus"/>
    <property type="evidence" value="ECO:0007669"/>
    <property type="project" value="UniProtKB-SubCell"/>
</dbReference>
<dbReference type="GO" id="GO:0000977">
    <property type="term" value="F:RNA polymerase II transcription regulatory region sequence-specific DNA binding"/>
    <property type="evidence" value="ECO:0007669"/>
    <property type="project" value="TreeGrafter"/>
</dbReference>
<dbReference type="Pfam" id="PF00989">
    <property type="entry name" value="PAS"/>
    <property type="match status" value="1"/>
</dbReference>
<feature type="compositionally biased region" description="Low complexity" evidence="6">
    <location>
        <begin position="287"/>
        <end position="299"/>
    </location>
</feature>
<evidence type="ECO:0000256" key="2">
    <source>
        <dbReference type="ARBA" id="ARBA00022737"/>
    </source>
</evidence>
<dbReference type="NCBIfam" id="TIGR00229">
    <property type="entry name" value="sensory_box"/>
    <property type="match status" value="1"/>
</dbReference>
<name>A0AA35SIB8_GEOBA</name>
<evidence type="ECO:0000313" key="9">
    <source>
        <dbReference type="Proteomes" id="UP001174909"/>
    </source>
</evidence>
<evidence type="ECO:0000256" key="6">
    <source>
        <dbReference type="SAM" id="MobiDB-lite"/>
    </source>
</evidence>
<keyword evidence="5" id="KW-0539">Nucleus</keyword>
<gene>
    <name evidence="8" type="ORF">GBAR_LOCUS16840</name>
</gene>
<organism evidence="8 9">
    <name type="scientific">Geodia barretti</name>
    <name type="common">Barrett's horny sponge</name>
    <dbReference type="NCBI Taxonomy" id="519541"/>
    <lineage>
        <taxon>Eukaryota</taxon>
        <taxon>Metazoa</taxon>
        <taxon>Porifera</taxon>
        <taxon>Demospongiae</taxon>
        <taxon>Heteroscleromorpha</taxon>
        <taxon>Tetractinellida</taxon>
        <taxon>Astrophorina</taxon>
        <taxon>Geodiidae</taxon>
        <taxon>Geodia</taxon>
    </lineage>
</organism>
<dbReference type="EMBL" id="CASHTH010002427">
    <property type="protein sequence ID" value="CAI8029688.1"/>
    <property type="molecule type" value="Genomic_DNA"/>
</dbReference>
<dbReference type="PANTHER" id="PTHR23043">
    <property type="entry name" value="HYPOXIA-INDUCIBLE FACTOR 1 ALPHA"/>
    <property type="match status" value="1"/>
</dbReference>
<keyword evidence="3" id="KW-0805">Transcription regulation</keyword>
<keyword evidence="9" id="KW-1185">Reference proteome</keyword>